<evidence type="ECO:0000313" key="2">
    <source>
        <dbReference type="Proteomes" id="UP000242705"/>
    </source>
</evidence>
<reference evidence="1 2" key="1">
    <citation type="journal article" date="2014" name="BMC Genomics">
        <title>Comparison of environmental and isolate Sulfobacillus genomes reveals diverse carbon, sulfur, nitrogen, and hydrogen metabolisms.</title>
        <authorList>
            <person name="Justice N.B."/>
            <person name="Norman A."/>
            <person name="Brown C.T."/>
            <person name="Singh A."/>
            <person name="Thomas B.C."/>
            <person name="Banfield J.F."/>
        </authorList>
    </citation>
    <scope>NUCLEOTIDE SEQUENCE [LARGE SCALE GENOMIC DNA]</scope>
    <source>
        <strain evidence="1">AMDSBA5</strain>
    </source>
</reference>
<protein>
    <submittedName>
        <fullName evidence="1">Uncharacterized protein</fullName>
    </submittedName>
</protein>
<name>A0A1R0IMK4_SULTH</name>
<accession>A0A1R0IMK4</accession>
<organism evidence="1 2">
    <name type="scientific">Sulfobacillus thermosulfidooxidans</name>
    <dbReference type="NCBI Taxonomy" id="28034"/>
    <lineage>
        <taxon>Bacteria</taxon>
        <taxon>Bacillati</taxon>
        <taxon>Bacillota</taxon>
        <taxon>Clostridia</taxon>
        <taxon>Eubacteriales</taxon>
        <taxon>Clostridiales Family XVII. Incertae Sedis</taxon>
        <taxon>Sulfobacillus</taxon>
    </lineage>
</organism>
<dbReference type="AlphaFoldDB" id="A0A1R0IMK4"/>
<sequence length="95" mass="11260">MSKVAARSAVKTAIQMVHRLKPQTRLEILNFKKDRAVHVERTREGQLRVAEDGYVRQEWHVDEREAEALLKDIIPREFPRSHELRFTVKNLDKDQ</sequence>
<comment type="caution">
    <text evidence="1">The sequence shown here is derived from an EMBL/GenBank/DDBJ whole genome shotgun (WGS) entry which is preliminary data.</text>
</comment>
<dbReference type="Proteomes" id="UP000242705">
    <property type="component" value="Unassembled WGS sequence"/>
</dbReference>
<proteinExistence type="predicted"/>
<evidence type="ECO:0000313" key="1">
    <source>
        <dbReference type="EMBL" id="PSR27832.1"/>
    </source>
</evidence>
<dbReference type="RefSeq" id="WP_020376313.1">
    <property type="nucleotide sequence ID" value="NZ_MDZD01000032.1"/>
</dbReference>
<dbReference type="EMBL" id="PXYX01000010">
    <property type="protein sequence ID" value="PSR27832.1"/>
    <property type="molecule type" value="Genomic_DNA"/>
</dbReference>
<gene>
    <name evidence="1" type="ORF">C7B47_06985</name>
</gene>